<comment type="similarity">
    <text evidence="2">Belongs to the TIM16/PAM16 family.</text>
</comment>
<organism evidence="9 10">
    <name type="scientific">Acorus gramineus</name>
    <name type="common">Dwarf sweet flag</name>
    <dbReference type="NCBI Taxonomy" id="55184"/>
    <lineage>
        <taxon>Eukaryota</taxon>
        <taxon>Viridiplantae</taxon>
        <taxon>Streptophyta</taxon>
        <taxon>Embryophyta</taxon>
        <taxon>Tracheophyta</taxon>
        <taxon>Spermatophyta</taxon>
        <taxon>Magnoliopsida</taxon>
        <taxon>Liliopsida</taxon>
        <taxon>Acoraceae</taxon>
        <taxon>Acorus</taxon>
    </lineage>
</organism>
<evidence type="ECO:0000256" key="4">
    <source>
        <dbReference type="ARBA" id="ARBA00022792"/>
    </source>
</evidence>
<comment type="subcellular location">
    <subcellularLocation>
        <location evidence="1">Mitochondrion inner membrane</location>
        <topology evidence="1">Peripheral membrane protein</topology>
    </subcellularLocation>
</comment>
<evidence type="ECO:0000256" key="3">
    <source>
        <dbReference type="ARBA" id="ARBA00022448"/>
    </source>
</evidence>
<dbReference type="PANTHER" id="PTHR12388">
    <property type="entry name" value="MITOCHONDRIA ASSOCIATED GRANULOCYTE MACROPHAGE CSF SIGNALING MOLECULE"/>
    <property type="match status" value="1"/>
</dbReference>
<reference evidence="9" key="1">
    <citation type="journal article" date="2023" name="Nat. Commun.">
        <title>Diploid and tetraploid genomes of Acorus and the evolution of monocots.</title>
        <authorList>
            <person name="Ma L."/>
            <person name="Liu K.W."/>
            <person name="Li Z."/>
            <person name="Hsiao Y.Y."/>
            <person name="Qi Y."/>
            <person name="Fu T."/>
            <person name="Tang G.D."/>
            <person name="Zhang D."/>
            <person name="Sun W.H."/>
            <person name="Liu D.K."/>
            <person name="Li Y."/>
            <person name="Chen G.Z."/>
            <person name="Liu X.D."/>
            <person name="Liao X.Y."/>
            <person name="Jiang Y.T."/>
            <person name="Yu X."/>
            <person name="Hao Y."/>
            <person name="Huang J."/>
            <person name="Zhao X.W."/>
            <person name="Ke S."/>
            <person name="Chen Y.Y."/>
            <person name="Wu W.L."/>
            <person name="Hsu J.L."/>
            <person name="Lin Y.F."/>
            <person name="Huang M.D."/>
            <person name="Li C.Y."/>
            <person name="Huang L."/>
            <person name="Wang Z.W."/>
            <person name="Zhao X."/>
            <person name="Zhong W.Y."/>
            <person name="Peng D.H."/>
            <person name="Ahmad S."/>
            <person name="Lan S."/>
            <person name="Zhang J.S."/>
            <person name="Tsai W.C."/>
            <person name="Van de Peer Y."/>
            <person name="Liu Z.J."/>
        </authorList>
    </citation>
    <scope>NUCLEOTIDE SEQUENCE</scope>
    <source>
        <strain evidence="9">SCP</strain>
    </source>
</reference>
<dbReference type="Pfam" id="PF03656">
    <property type="entry name" value="Pam16"/>
    <property type="match status" value="1"/>
</dbReference>
<dbReference type="AlphaFoldDB" id="A0AAV9AR08"/>
<dbReference type="PANTHER" id="PTHR12388:SF0">
    <property type="entry name" value="MITOCHONDRIAL IMPORT INNER MEMBRANE TRANSLOCASE SUBUNIT TIM16"/>
    <property type="match status" value="1"/>
</dbReference>
<evidence type="ECO:0000256" key="8">
    <source>
        <dbReference type="ARBA" id="ARBA00023136"/>
    </source>
</evidence>
<dbReference type="InterPro" id="IPR036869">
    <property type="entry name" value="J_dom_sf"/>
</dbReference>
<evidence type="ECO:0000256" key="1">
    <source>
        <dbReference type="ARBA" id="ARBA00004637"/>
    </source>
</evidence>
<dbReference type="GO" id="GO:0005744">
    <property type="term" value="C:TIM23 mitochondrial import inner membrane translocase complex"/>
    <property type="evidence" value="ECO:0007669"/>
    <property type="project" value="InterPro"/>
</dbReference>
<accession>A0AAV9AR08</accession>
<keyword evidence="4" id="KW-0999">Mitochondrion inner membrane</keyword>
<evidence type="ECO:0000313" key="9">
    <source>
        <dbReference type="EMBL" id="KAK1266621.1"/>
    </source>
</evidence>
<comment type="caution">
    <text evidence="9">The sequence shown here is derived from an EMBL/GenBank/DDBJ whole genome shotgun (WGS) entry which is preliminary data.</text>
</comment>
<dbReference type="EMBL" id="JAUJYN010000007">
    <property type="protein sequence ID" value="KAK1266621.1"/>
    <property type="molecule type" value="Genomic_DNA"/>
</dbReference>
<gene>
    <name evidence="9" type="ORF">QJS04_geneDACA015326</name>
</gene>
<dbReference type="Gene3D" id="1.10.287.110">
    <property type="entry name" value="DnaJ domain"/>
    <property type="match status" value="1"/>
</dbReference>
<dbReference type="GO" id="GO:0030150">
    <property type="term" value="P:protein import into mitochondrial matrix"/>
    <property type="evidence" value="ECO:0007669"/>
    <property type="project" value="InterPro"/>
</dbReference>
<proteinExistence type="inferred from homology"/>
<keyword evidence="7" id="KW-0496">Mitochondrion</keyword>
<evidence type="ECO:0000256" key="2">
    <source>
        <dbReference type="ARBA" id="ARBA00008817"/>
    </source>
</evidence>
<keyword evidence="5" id="KW-0653">Protein transport</keyword>
<keyword evidence="3" id="KW-0813">Transport</keyword>
<reference evidence="9" key="2">
    <citation type="submission" date="2023-06" db="EMBL/GenBank/DDBJ databases">
        <authorList>
            <person name="Ma L."/>
            <person name="Liu K.-W."/>
            <person name="Li Z."/>
            <person name="Hsiao Y.-Y."/>
            <person name="Qi Y."/>
            <person name="Fu T."/>
            <person name="Tang G."/>
            <person name="Zhang D."/>
            <person name="Sun W.-H."/>
            <person name="Liu D.-K."/>
            <person name="Li Y."/>
            <person name="Chen G.-Z."/>
            <person name="Liu X.-D."/>
            <person name="Liao X.-Y."/>
            <person name="Jiang Y.-T."/>
            <person name="Yu X."/>
            <person name="Hao Y."/>
            <person name="Huang J."/>
            <person name="Zhao X.-W."/>
            <person name="Ke S."/>
            <person name="Chen Y.-Y."/>
            <person name="Wu W.-L."/>
            <person name="Hsu J.-L."/>
            <person name="Lin Y.-F."/>
            <person name="Huang M.-D."/>
            <person name="Li C.-Y."/>
            <person name="Huang L."/>
            <person name="Wang Z.-W."/>
            <person name="Zhao X."/>
            <person name="Zhong W.-Y."/>
            <person name="Peng D.-H."/>
            <person name="Ahmad S."/>
            <person name="Lan S."/>
            <person name="Zhang J.-S."/>
            <person name="Tsai W.-C."/>
            <person name="Van De Peer Y."/>
            <person name="Liu Z.-J."/>
        </authorList>
    </citation>
    <scope>NUCLEOTIDE SEQUENCE</scope>
    <source>
        <strain evidence="9">SCP</strain>
        <tissue evidence="9">Leaves</tissue>
    </source>
</reference>
<keyword evidence="10" id="KW-1185">Reference proteome</keyword>
<evidence type="ECO:0000256" key="6">
    <source>
        <dbReference type="ARBA" id="ARBA00023010"/>
    </source>
</evidence>
<protein>
    <submittedName>
        <fullName evidence="9">Uncharacterized protein</fullName>
    </submittedName>
</protein>
<name>A0AAV9AR08_ACOGR</name>
<dbReference type="FunFam" id="1.10.287.110:FF:000006">
    <property type="entry name" value="Import inner membrane translocase subunit TIM16"/>
    <property type="match status" value="1"/>
</dbReference>
<keyword evidence="8" id="KW-0472">Membrane</keyword>
<dbReference type="GO" id="GO:0031348">
    <property type="term" value="P:negative regulation of defense response"/>
    <property type="evidence" value="ECO:0007669"/>
    <property type="project" value="UniProtKB-ARBA"/>
</dbReference>
<evidence type="ECO:0000256" key="7">
    <source>
        <dbReference type="ARBA" id="ARBA00023128"/>
    </source>
</evidence>
<evidence type="ECO:0000256" key="5">
    <source>
        <dbReference type="ARBA" id="ARBA00022927"/>
    </source>
</evidence>
<dbReference type="InterPro" id="IPR005341">
    <property type="entry name" value="Tim16"/>
</dbReference>
<keyword evidence="6" id="KW-0811">Translocation</keyword>
<dbReference type="Proteomes" id="UP001179952">
    <property type="component" value="Unassembled WGS sequence"/>
</dbReference>
<evidence type="ECO:0000313" key="10">
    <source>
        <dbReference type="Proteomes" id="UP001179952"/>
    </source>
</evidence>
<sequence length="113" mass="12772">MQATKILASLIITGSGILARAALQAYRLALNNATNNGVAHESIQNTVHYVRRAMGEEEARRILWVNKNSTWEEILQRYDTLFQRNAKGSFYLQSKVHCAKECLEAVYVEWGAS</sequence>